<comment type="catalytic activity">
    <reaction evidence="6">
        <text>ATP + (deoxyribonucleotide)n-3'-hydroxyl + 5'-phospho-(deoxyribonucleotide)m = (deoxyribonucleotide)n+m + AMP + diphosphate.</text>
        <dbReference type="EC" id="6.5.1.1"/>
    </reaction>
</comment>
<dbReference type="EC" id="6.5.1.7" evidence="9"/>
<dbReference type="OrthoDB" id="9767858at2"/>
<gene>
    <name evidence="9" type="ORF">GGD90_003469</name>
</gene>
<name>A0A840GB42_RHOTE</name>
<evidence type="ECO:0000313" key="9">
    <source>
        <dbReference type="EMBL" id="MBB4249066.1"/>
    </source>
</evidence>
<keyword evidence="2 9" id="KW-0436">Ligase</keyword>
<dbReference type="GO" id="GO:0006260">
    <property type="term" value="P:DNA replication"/>
    <property type="evidence" value="ECO:0007669"/>
    <property type="project" value="UniProtKB-KW"/>
</dbReference>
<dbReference type="PANTHER" id="PTHR47810">
    <property type="entry name" value="DNA LIGASE"/>
    <property type="match status" value="1"/>
</dbReference>
<evidence type="ECO:0000259" key="7">
    <source>
        <dbReference type="Pfam" id="PF01068"/>
    </source>
</evidence>
<dbReference type="SUPFAM" id="SSF50249">
    <property type="entry name" value="Nucleic acid-binding proteins"/>
    <property type="match status" value="1"/>
</dbReference>
<dbReference type="Gene3D" id="3.30.1490.70">
    <property type="match status" value="1"/>
</dbReference>
<dbReference type="EMBL" id="JACIGE010000017">
    <property type="protein sequence ID" value="MBB4249066.1"/>
    <property type="molecule type" value="Genomic_DNA"/>
</dbReference>
<evidence type="ECO:0000256" key="4">
    <source>
        <dbReference type="ARBA" id="ARBA00022763"/>
    </source>
</evidence>
<dbReference type="GO" id="GO:0006281">
    <property type="term" value="P:DNA repair"/>
    <property type="evidence" value="ECO:0007669"/>
    <property type="project" value="UniProtKB-KW"/>
</dbReference>
<evidence type="ECO:0000256" key="3">
    <source>
        <dbReference type="ARBA" id="ARBA00022705"/>
    </source>
</evidence>
<dbReference type="InterPro" id="IPR029319">
    <property type="entry name" value="DNA_ligase_OB"/>
</dbReference>
<dbReference type="EC" id="6.5.1.1" evidence="9"/>
<dbReference type="InterPro" id="IPR012310">
    <property type="entry name" value="DNA_ligase_ATP-dep_cent"/>
</dbReference>
<keyword evidence="5" id="KW-0234">DNA repair</keyword>
<keyword evidence="3" id="KW-0235">DNA replication</keyword>
<dbReference type="PANTHER" id="PTHR47810:SF1">
    <property type="entry name" value="DNA LIGASE B"/>
    <property type="match status" value="1"/>
</dbReference>
<dbReference type="SUPFAM" id="SSF56091">
    <property type="entry name" value="DNA ligase/mRNA capping enzyme, catalytic domain"/>
    <property type="match status" value="1"/>
</dbReference>
<dbReference type="Pfam" id="PF01068">
    <property type="entry name" value="DNA_ligase_A_M"/>
    <property type="match status" value="1"/>
</dbReference>
<dbReference type="InterPro" id="IPR012340">
    <property type="entry name" value="NA-bd_OB-fold"/>
</dbReference>
<dbReference type="GO" id="GO:0006310">
    <property type="term" value="P:DNA recombination"/>
    <property type="evidence" value="ECO:0007669"/>
    <property type="project" value="InterPro"/>
</dbReference>
<dbReference type="Gene3D" id="3.30.470.30">
    <property type="entry name" value="DNA ligase/mRNA capping enzyme"/>
    <property type="match status" value="1"/>
</dbReference>
<dbReference type="CDD" id="cd07896">
    <property type="entry name" value="Adenylation_kDNA_ligase_like"/>
    <property type="match status" value="1"/>
</dbReference>
<reference evidence="9 10" key="1">
    <citation type="submission" date="2020-08" db="EMBL/GenBank/DDBJ databases">
        <title>Genome sequencing of Purple Non-Sulfur Bacteria from various extreme environments.</title>
        <authorList>
            <person name="Mayer M."/>
        </authorList>
    </citation>
    <scope>NUCLEOTIDE SEQUENCE [LARGE SCALE GENOMIC DNA]</scope>
    <source>
        <strain evidence="9 10">2761</strain>
    </source>
</reference>
<organism evidence="9 10">
    <name type="scientific">Rhodocyclus tenuis</name>
    <name type="common">Rhodospirillum tenue</name>
    <dbReference type="NCBI Taxonomy" id="1066"/>
    <lineage>
        <taxon>Bacteria</taxon>
        <taxon>Pseudomonadati</taxon>
        <taxon>Pseudomonadota</taxon>
        <taxon>Betaproteobacteria</taxon>
        <taxon>Rhodocyclales</taxon>
        <taxon>Rhodocyclaceae</taxon>
        <taxon>Rhodocyclus</taxon>
    </lineage>
</organism>
<comment type="cofactor">
    <cofactor evidence="1">
        <name>a divalent metal cation</name>
        <dbReference type="ChEBI" id="CHEBI:60240"/>
    </cofactor>
</comment>
<dbReference type="EC" id="6.5.1.6" evidence="9"/>
<dbReference type="Pfam" id="PF14743">
    <property type="entry name" value="DNA_ligase_OB_2"/>
    <property type="match status" value="1"/>
</dbReference>
<evidence type="ECO:0000259" key="8">
    <source>
        <dbReference type="Pfam" id="PF14743"/>
    </source>
</evidence>
<dbReference type="RefSeq" id="WP_153116291.1">
    <property type="nucleotide sequence ID" value="NZ_JACIGE010000017.1"/>
</dbReference>
<sequence length="307" mass="33296">MSAPLRETVSVVVLASGLFWPPALLALSADAPPVAGAAAPIAASVNPPPLLLAANYRDSVDPSAYWVSEKLDGVRAFWDGTTLRFRSGRAIAAPAWFTAALPPHPLDGELWLGRGQFDALSAIVRREQPLESEWRRLQLHVFELPPATADEAALTFSERWQRLRQLVAAAGVPWLEAVAQFRVADCGELAQQLAATVAAGGEGLMLHRADAPYLTGRNDALLKLKPWHDAEATVLAHLPGKGRLHGSVGALLMQTDDGRRFRLGSGLSDALRQNPPPPGTRLSYRYTELTPAGLPRFPRYWRVADAF</sequence>
<feature type="domain" description="DNA ligase OB-like" evidence="8">
    <location>
        <begin position="239"/>
        <end position="303"/>
    </location>
</feature>
<protein>
    <submittedName>
        <fullName evidence="9">DNA ligase-1</fullName>
        <ecNumber evidence="9">6.5.1.1</ecNumber>
        <ecNumber evidence="9">6.5.1.6</ecNumber>
        <ecNumber evidence="9">6.5.1.7</ecNumber>
    </submittedName>
</protein>
<proteinExistence type="predicted"/>
<dbReference type="InterPro" id="IPR050326">
    <property type="entry name" value="NAD_dep_DNA_ligaseB"/>
</dbReference>
<dbReference type="GO" id="GO:0003910">
    <property type="term" value="F:DNA ligase (ATP) activity"/>
    <property type="evidence" value="ECO:0007669"/>
    <property type="project" value="UniProtKB-EC"/>
</dbReference>
<dbReference type="GO" id="GO:0005524">
    <property type="term" value="F:ATP binding"/>
    <property type="evidence" value="ECO:0007669"/>
    <property type="project" value="InterPro"/>
</dbReference>
<evidence type="ECO:0000256" key="5">
    <source>
        <dbReference type="ARBA" id="ARBA00023204"/>
    </source>
</evidence>
<accession>A0A840GB42</accession>
<dbReference type="Proteomes" id="UP000587070">
    <property type="component" value="Unassembled WGS sequence"/>
</dbReference>
<feature type="domain" description="ATP-dependent DNA ligase family profile" evidence="7">
    <location>
        <begin position="106"/>
        <end position="225"/>
    </location>
</feature>
<evidence type="ECO:0000256" key="6">
    <source>
        <dbReference type="ARBA" id="ARBA00034003"/>
    </source>
</evidence>
<dbReference type="Gene3D" id="2.40.50.140">
    <property type="entry name" value="Nucleic acid-binding proteins"/>
    <property type="match status" value="1"/>
</dbReference>
<keyword evidence="10" id="KW-1185">Reference proteome</keyword>
<dbReference type="NCBIfam" id="NF006592">
    <property type="entry name" value="PRK09125.1"/>
    <property type="match status" value="1"/>
</dbReference>
<dbReference type="CDD" id="cd08041">
    <property type="entry name" value="OBF_kDNA_ligase_like"/>
    <property type="match status" value="1"/>
</dbReference>
<keyword evidence="4" id="KW-0227">DNA damage</keyword>
<comment type="caution">
    <text evidence="9">The sequence shown here is derived from an EMBL/GenBank/DDBJ whole genome shotgun (WGS) entry which is preliminary data.</text>
</comment>
<evidence type="ECO:0000256" key="2">
    <source>
        <dbReference type="ARBA" id="ARBA00022598"/>
    </source>
</evidence>
<dbReference type="AlphaFoldDB" id="A0A840GB42"/>
<evidence type="ECO:0000313" key="10">
    <source>
        <dbReference type="Proteomes" id="UP000587070"/>
    </source>
</evidence>
<evidence type="ECO:0000256" key="1">
    <source>
        <dbReference type="ARBA" id="ARBA00001968"/>
    </source>
</evidence>